<keyword evidence="2" id="KW-1185">Reference proteome</keyword>
<proteinExistence type="predicted"/>
<gene>
    <name evidence="1" type="ORF">PIB30_088627</name>
</gene>
<evidence type="ECO:0000313" key="1">
    <source>
        <dbReference type="EMBL" id="MED6200781.1"/>
    </source>
</evidence>
<dbReference type="Proteomes" id="UP001341840">
    <property type="component" value="Unassembled WGS sequence"/>
</dbReference>
<comment type="caution">
    <text evidence="1">The sequence shown here is derived from an EMBL/GenBank/DDBJ whole genome shotgun (WGS) entry which is preliminary data.</text>
</comment>
<reference evidence="1 2" key="1">
    <citation type="journal article" date="2023" name="Plants (Basel)">
        <title>Bridging the Gap: Combining Genomics and Transcriptomics Approaches to Understand Stylosanthes scabra, an Orphan Legume from the Brazilian Caatinga.</title>
        <authorList>
            <person name="Ferreira-Neto J.R.C."/>
            <person name="da Silva M.D."/>
            <person name="Binneck E."/>
            <person name="de Melo N.F."/>
            <person name="da Silva R.H."/>
            <person name="de Melo A.L.T.M."/>
            <person name="Pandolfi V."/>
            <person name="Bustamante F.O."/>
            <person name="Brasileiro-Vidal A.C."/>
            <person name="Benko-Iseppon A.M."/>
        </authorList>
    </citation>
    <scope>NUCLEOTIDE SEQUENCE [LARGE SCALE GENOMIC DNA]</scope>
    <source>
        <tissue evidence="1">Leaves</tissue>
    </source>
</reference>
<organism evidence="1 2">
    <name type="scientific">Stylosanthes scabra</name>
    <dbReference type="NCBI Taxonomy" id="79078"/>
    <lineage>
        <taxon>Eukaryota</taxon>
        <taxon>Viridiplantae</taxon>
        <taxon>Streptophyta</taxon>
        <taxon>Embryophyta</taxon>
        <taxon>Tracheophyta</taxon>
        <taxon>Spermatophyta</taxon>
        <taxon>Magnoliopsida</taxon>
        <taxon>eudicotyledons</taxon>
        <taxon>Gunneridae</taxon>
        <taxon>Pentapetalae</taxon>
        <taxon>rosids</taxon>
        <taxon>fabids</taxon>
        <taxon>Fabales</taxon>
        <taxon>Fabaceae</taxon>
        <taxon>Papilionoideae</taxon>
        <taxon>50 kb inversion clade</taxon>
        <taxon>dalbergioids sensu lato</taxon>
        <taxon>Dalbergieae</taxon>
        <taxon>Pterocarpus clade</taxon>
        <taxon>Stylosanthes</taxon>
    </lineage>
</organism>
<evidence type="ECO:0000313" key="2">
    <source>
        <dbReference type="Proteomes" id="UP001341840"/>
    </source>
</evidence>
<accession>A0ABU6XTF5</accession>
<dbReference type="EMBL" id="JASCZI010213065">
    <property type="protein sequence ID" value="MED6200781.1"/>
    <property type="molecule type" value="Genomic_DNA"/>
</dbReference>
<name>A0ABU6XTF5_9FABA</name>
<sequence length="136" mass="15540">MEEGLGRAPPRVCVWTNRQKPLCLLCSSLRQPPPEYQKHPRFKATIAAAGRSSTDEHLARDDAASELIKKILDITGAVIDDFNHDMLEESQAETYAVNNTRERFQARYEDLESTFWIWKQAAYPEYVLSSSSSDFD</sequence>
<protein>
    <submittedName>
        <fullName evidence="1">Uncharacterized protein</fullName>
    </submittedName>
</protein>